<dbReference type="GO" id="GO:0010043">
    <property type="term" value="P:response to zinc ion"/>
    <property type="evidence" value="ECO:0007669"/>
    <property type="project" value="TreeGrafter"/>
</dbReference>
<keyword evidence="9" id="KW-1185">Reference proteome</keyword>
<feature type="transmembrane region" description="Helical" evidence="7">
    <location>
        <begin position="130"/>
        <end position="148"/>
    </location>
</feature>
<dbReference type="AlphaFoldDB" id="A0A285P1F9"/>
<dbReference type="PANTHER" id="PTHR30477">
    <property type="entry name" value="ABC-TRANSPORTER METAL-BINDING PROTEIN"/>
    <property type="match status" value="1"/>
</dbReference>
<sequence length="247" mass="27516">MQIMDVLLTAFLLSVVLVGIHAYFGRVIIQKGIVFTDLAVGQMAGTGLALSLLLSQESYTYSLTLLFALLGALFVYLSERLKAFQEAFIGLLYAFGISSTYLLLSKNPHGAEEFLKLSASDILFTPKAEVLKAGILYAFIGFLLYLSQKKLREPYKSITFYFLFALTLTSSVRLAGVLVVFALLLAPALVSLLFERKLLFAWLYGSILNAWAVIFSYLWDFPTGFSVVFWQALGAMLSFFFKILVKP</sequence>
<feature type="transmembrane region" description="Helical" evidence="7">
    <location>
        <begin position="59"/>
        <end position="77"/>
    </location>
</feature>
<feature type="transmembrane region" description="Helical" evidence="7">
    <location>
        <begin position="198"/>
        <end position="219"/>
    </location>
</feature>
<reference evidence="9" key="1">
    <citation type="submission" date="2017-09" db="EMBL/GenBank/DDBJ databases">
        <authorList>
            <person name="Varghese N."/>
            <person name="Submissions S."/>
        </authorList>
    </citation>
    <scope>NUCLEOTIDE SEQUENCE [LARGE SCALE GENOMIC DNA]</scope>
    <source>
        <strain evidence="9">DSM 2913</strain>
    </source>
</reference>
<name>A0A285P1F9_9AQUI</name>
<dbReference type="EMBL" id="OBEN01000003">
    <property type="protein sequence ID" value="SNZ13711.1"/>
    <property type="molecule type" value="Genomic_DNA"/>
</dbReference>
<evidence type="ECO:0000256" key="2">
    <source>
        <dbReference type="ARBA" id="ARBA00008034"/>
    </source>
</evidence>
<feature type="transmembrane region" description="Helical" evidence="7">
    <location>
        <begin position="83"/>
        <end position="104"/>
    </location>
</feature>
<keyword evidence="5 7" id="KW-0472">Membrane</keyword>
<evidence type="ECO:0000256" key="1">
    <source>
        <dbReference type="ARBA" id="ARBA00004141"/>
    </source>
</evidence>
<dbReference type="Pfam" id="PF00950">
    <property type="entry name" value="ABC-3"/>
    <property type="match status" value="2"/>
</dbReference>
<gene>
    <name evidence="8" type="ORF">SAMN06265353_0864</name>
</gene>
<evidence type="ECO:0000256" key="5">
    <source>
        <dbReference type="ARBA" id="ARBA00023136"/>
    </source>
</evidence>
<dbReference type="SUPFAM" id="SSF81345">
    <property type="entry name" value="ABC transporter involved in vitamin B12 uptake, BtuC"/>
    <property type="match status" value="1"/>
</dbReference>
<dbReference type="InterPro" id="IPR001626">
    <property type="entry name" value="ABC_TroCD"/>
</dbReference>
<dbReference type="GO" id="GO:0055085">
    <property type="term" value="P:transmembrane transport"/>
    <property type="evidence" value="ECO:0007669"/>
    <property type="project" value="InterPro"/>
</dbReference>
<comment type="subcellular location">
    <subcellularLocation>
        <location evidence="6">Cell membrane</location>
        <topology evidence="6">Multi-pass membrane protein</topology>
    </subcellularLocation>
    <subcellularLocation>
        <location evidence="1">Membrane</location>
        <topology evidence="1">Multi-pass membrane protein</topology>
    </subcellularLocation>
</comment>
<keyword evidence="4 7" id="KW-1133">Transmembrane helix</keyword>
<proteinExistence type="inferred from homology"/>
<evidence type="ECO:0000256" key="3">
    <source>
        <dbReference type="ARBA" id="ARBA00022692"/>
    </source>
</evidence>
<dbReference type="GO" id="GO:0043190">
    <property type="term" value="C:ATP-binding cassette (ABC) transporter complex"/>
    <property type="evidence" value="ECO:0007669"/>
    <property type="project" value="InterPro"/>
</dbReference>
<feature type="transmembrane region" description="Helical" evidence="7">
    <location>
        <begin position="160"/>
        <end position="186"/>
    </location>
</feature>
<accession>A0A285P1F9</accession>
<dbReference type="InterPro" id="IPR037294">
    <property type="entry name" value="ABC_BtuC-like"/>
</dbReference>
<evidence type="ECO:0000313" key="9">
    <source>
        <dbReference type="Proteomes" id="UP000218627"/>
    </source>
</evidence>
<evidence type="ECO:0000313" key="8">
    <source>
        <dbReference type="EMBL" id="SNZ13711.1"/>
    </source>
</evidence>
<keyword evidence="6" id="KW-0813">Transport</keyword>
<dbReference type="Proteomes" id="UP000218627">
    <property type="component" value="Unassembled WGS sequence"/>
</dbReference>
<dbReference type="RefSeq" id="WP_245810083.1">
    <property type="nucleotide sequence ID" value="NZ_OBEN01000003.1"/>
</dbReference>
<evidence type="ECO:0000256" key="4">
    <source>
        <dbReference type="ARBA" id="ARBA00022989"/>
    </source>
</evidence>
<comment type="similarity">
    <text evidence="2 6">Belongs to the ABC-3 integral membrane protein family.</text>
</comment>
<evidence type="ECO:0000256" key="7">
    <source>
        <dbReference type="SAM" id="Phobius"/>
    </source>
</evidence>
<dbReference type="PANTHER" id="PTHR30477:SF19">
    <property type="entry name" value="METAL ABC TRANSPORTER PERMEASE"/>
    <property type="match status" value="1"/>
</dbReference>
<protein>
    <submittedName>
        <fullName evidence="8">Zinc/manganese transport system permease protein</fullName>
    </submittedName>
</protein>
<organism evidence="8 9">
    <name type="scientific">Hydrogenobacter hydrogenophilus</name>
    <dbReference type="NCBI Taxonomy" id="35835"/>
    <lineage>
        <taxon>Bacteria</taxon>
        <taxon>Pseudomonadati</taxon>
        <taxon>Aquificota</taxon>
        <taxon>Aquificia</taxon>
        <taxon>Aquificales</taxon>
        <taxon>Aquificaceae</taxon>
        <taxon>Hydrogenobacter</taxon>
    </lineage>
</organism>
<keyword evidence="3 6" id="KW-0812">Transmembrane</keyword>
<feature type="transmembrane region" description="Helical" evidence="7">
    <location>
        <begin position="225"/>
        <end position="245"/>
    </location>
</feature>
<evidence type="ECO:0000256" key="6">
    <source>
        <dbReference type="RuleBase" id="RU003943"/>
    </source>
</evidence>